<keyword evidence="3 4" id="KW-0663">Pyridoxal phosphate</keyword>
<dbReference type="Gene3D" id="3.90.1150.10">
    <property type="entry name" value="Aspartate Aminotransferase, domain 1"/>
    <property type="match status" value="1"/>
</dbReference>
<dbReference type="InterPro" id="IPR015421">
    <property type="entry name" value="PyrdxlP-dep_Trfase_major"/>
</dbReference>
<dbReference type="InterPro" id="IPR015424">
    <property type="entry name" value="PyrdxlP-dep_Trfase"/>
</dbReference>
<dbReference type="EMBL" id="LR215973">
    <property type="protein sequence ID" value="VFA96307.1"/>
    <property type="molecule type" value="Genomic_DNA"/>
</dbReference>
<dbReference type="GO" id="GO:0000271">
    <property type="term" value="P:polysaccharide biosynthetic process"/>
    <property type="evidence" value="ECO:0007669"/>
    <property type="project" value="TreeGrafter"/>
</dbReference>
<dbReference type="Pfam" id="PF01041">
    <property type="entry name" value="DegT_DnrJ_EryC1"/>
    <property type="match status" value="1"/>
</dbReference>
<dbReference type="GO" id="GO:0099620">
    <property type="term" value="F:UDP-4-amino-4-deoxy-L-arabinose aminotransferase"/>
    <property type="evidence" value="ECO:0007669"/>
    <property type="project" value="UniProtKB-EC"/>
</dbReference>
<dbReference type="InterPro" id="IPR015422">
    <property type="entry name" value="PyrdxlP-dep_Trfase_small"/>
</dbReference>
<dbReference type="PANTHER" id="PTHR30244">
    <property type="entry name" value="TRANSAMINASE"/>
    <property type="match status" value="1"/>
</dbReference>
<organism evidence="5 6">
    <name type="scientific">Nocardia cyriacigeorgica</name>
    <dbReference type="NCBI Taxonomy" id="135487"/>
    <lineage>
        <taxon>Bacteria</taxon>
        <taxon>Bacillati</taxon>
        <taxon>Actinomycetota</taxon>
        <taxon>Actinomycetes</taxon>
        <taxon>Mycobacteriales</taxon>
        <taxon>Nocardiaceae</taxon>
        <taxon>Nocardia</taxon>
    </lineage>
</organism>
<dbReference type="RefSeq" id="WP_165448779.1">
    <property type="nucleotide sequence ID" value="NZ_JADLQP010000010.1"/>
</dbReference>
<reference evidence="5 6" key="1">
    <citation type="submission" date="2019-02" db="EMBL/GenBank/DDBJ databases">
        <authorList>
            <consortium name="Pathogen Informatics"/>
        </authorList>
    </citation>
    <scope>NUCLEOTIDE SEQUENCE [LARGE SCALE GENOMIC DNA]</scope>
    <source>
        <strain evidence="5 6">3012STDY6756504</strain>
    </source>
</reference>
<feature type="modified residue" description="N6-(pyridoxal phosphate)lysine" evidence="3">
    <location>
        <position position="181"/>
    </location>
</feature>
<proteinExistence type="inferred from homology"/>
<dbReference type="AlphaFoldDB" id="A0A4U8W2Z3"/>
<dbReference type="EC" id="2.6.1.87" evidence="5"/>
<protein>
    <submittedName>
        <fullName evidence="5">UDP-4-amino-4-deoxy-L-arabinose--oxoglutarate aminotransferase</fullName>
        <ecNumber evidence="5">2.6.1.87</ecNumber>
    </submittedName>
</protein>
<evidence type="ECO:0000313" key="6">
    <source>
        <dbReference type="Proteomes" id="UP000290439"/>
    </source>
</evidence>
<keyword evidence="5" id="KW-0808">Transferase</keyword>
<accession>A0A4U8W2Z3</accession>
<dbReference type="GO" id="GO:0030170">
    <property type="term" value="F:pyridoxal phosphate binding"/>
    <property type="evidence" value="ECO:0007669"/>
    <property type="project" value="TreeGrafter"/>
</dbReference>
<evidence type="ECO:0000256" key="1">
    <source>
        <dbReference type="ARBA" id="ARBA00001933"/>
    </source>
</evidence>
<dbReference type="SUPFAM" id="SSF53383">
    <property type="entry name" value="PLP-dependent transferases"/>
    <property type="match status" value="1"/>
</dbReference>
<evidence type="ECO:0000313" key="5">
    <source>
        <dbReference type="EMBL" id="VFA96307.1"/>
    </source>
</evidence>
<name>A0A4U8W2Z3_9NOCA</name>
<dbReference type="PANTHER" id="PTHR30244:SF34">
    <property type="entry name" value="DTDP-4-AMINO-4,6-DIDEOXYGALACTOSE TRANSAMINASE"/>
    <property type="match status" value="1"/>
</dbReference>
<dbReference type="InterPro" id="IPR000653">
    <property type="entry name" value="DegT/StrS_aminotransferase"/>
</dbReference>
<dbReference type="Proteomes" id="UP000290439">
    <property type="component" value="Chromosome"/>
</dbReference>
<evidence type="ECO:0000256" key="2">
    <source>
        <dbReference type="PIRSR" id="PIRSR000390-1"/>
    </source>
</evidence>
<comment type="cofactor">
    <cofactor evidence="1">
        <name>pyridoxal 5'-phosphate</name>
        <dbReference type="ChEBI" id="CHEBI:597326"/>
    </cofactor>
</comment>
<dbReference type="Gene3D" id="3.40.640.10">
    <property type="entry name" value="Type I PLP-dependent aspartate aminotransferase-like (Major domain)"/>
    <property type="match status" value="1"/>
</dbReference>
<feature type="active site" description="Proton acceptor" evidence="2">
    <location>
        <position position="181"/>
    </location>
</feature>
<evidence type="ECO:0000256" key="4">
    <source>
        <dbReference type="RuleBase" id="RU004508"/>
    </source>
</evidence>
<dbReference type="PIRSF" id="PIRSF000390">
    <property type="entry name" value="PLP_StrS"/>
    <property type="match status" value="1"/>
</dbReference>
<evidence type="ECO:0000256" key="3">
    <source>
        <dbReference type="PIRSR" id="PIRSR000390-2"/>
    </source>
</evidence>
<keyword evidence="5" id="KW-0032">Aminotransferase</keyword>
<comment type="similarity">
    <text evidence="4">Belongs to the DegT/DnrJ/EryC1 family.</text>
</comment>
<gene>
    <name evidence="5" type="primary">arnB_1</name>
    <name evidence="5" type="ORF">NCTC10797_00056</name>
</gene>
<sequence>MIVPFTAGLPETEIRIALAAIEEILRTGNMVLGRHTEDFEAAVAAMAGTHYAVAVNSGSTALEIIFRSLDVHGRTVLVPTNTNYATAAAAGHAGARVQLYDSGLYPHLDDIGARLTPDVAAVVVVHIGGYLSPDLAQLARICARAGVPLIEDAAHAHGANQAGTPAGGFGLAAAWSFFATKVITTGGEGGAITTNNPDLATFARRCRNQGKDDHGRHVIAGNSWRMTEINAVIGAAQLQHLNRDVNARREVIDRYTTALAGSALTFPRLGRNEQVSGHKCVAQLREGIDREAVRAAVNQGGVTLARGVYEQPLHCQPVFADLNVTDGFPHAEEFANRHLCLPLWRRMDTSTIDRVITAVEAALPT</sequence>